<dbReference type="PANTHER" id="PTHR10884:SF14">
    <property type="entry name" value="NADH DEHYDROGENASE [UBIQUINONE] IRON-SULFUR PROTEIN 3, MITOCHONDRIAL"/>
    <property type="match status" value="1"/>
</dbReference>
<feature type="domain" description="NADH:ubiquinone oxidoreductase 30kDa subunit" evidence="7">
    <location>
        <begin position="182"/>
        <end position="296"/>
    </location>
</feature>
<evidence type="ECO:0000256" key="4">
    <source>
        <dbReference type="RuleBase" id="RU003456"/>
    </source>
</evidence>
<keyword evidence="9" id="KW-1185">Reference proteome</keyword>
<keyword evidence="3 5" id="KW-0874">Quinone</keyword>
<keyword evidence="3 4" id="KW-1278">Translocase</keyword>
<evidence type="ECO:0000313" key="9">
    <source>
        <dbReference type="Proteomes" id="UP000215509"/>
    </source>
</evidence>
<dbReference type="RefSeq" id="WP_094014858.1">
    <property type="nucleotide sequence ID" value="NZ_NMQW01000015.1"/>
</dbReference>
<comment type="catalytic activity">
    <reaction evidence="3 5">
        <text>a quinone + NADH + 5 H(+)(in) = a quinol + NAD(+) + 4 H(+)(out)</text>
        <dbReference type="Rhea" id="RHEA:57888"/>
        <dbReference type="ChEBI" id="CHEBI:15378"/>
        <dbReference type="ChEBI" id="CHEBI:24646"/>
        <dbReference type="ChEBI" id="CHEBI:57540"/>
        <dbReference type="ChEBI" id="CHEBI:57945"/>
        <dbReference type="ChEBI" id="CHEBI:132124"/>
    </reaction>
</comment>
<keyword evidence="3" id="KW-1003">Cell membrane</keyword>
<dbReference type="HAMAP" id="MF_01357">
    <property type="entry name" value="NDH1_NuoC"/>
    <property type="match status" value="1"/>
</dbReference>
<name>A0A229UT11_9BACL</name>
<sequence length="302" mass="33295">MSDEQKKDVPLQPTAGDSDLKEPQAPKSGEGDSTAAAEANGAEPGETKPTQAKQPEEQASPEAQAHKVEKAPLSADRETEGASAPKAANTETKESQSQESSSAASADEEKEAKAKAAAEARAARASARAKKPEAEEDAGPKEPSPNQPRLDRAVQILKTELGEDSVEEAFINERDAHLPYLVVKNDKWLEAAQLLRDHEELKLNYLRNVSGIDQETHMEVAYHLLSLDSKHEYCVKVKTPRDTSSIPSVTFIWPTANWNEREIYDLLGIDFPGHPDMRRIMMSDDWVGHPLRKDYEPLDPEV</sequence>
<evidence type="ECO:0000256" key="2">
    <source>
        <dbReference type="ARBA" id="ARBA00022448"/>
    </source>
</evidence>
<keyword evidence="2 3" id="KW-0813">Transport</keyword>
<comment type="function">
    <text evidence="3">NDH-1 shuttles electrons from NADH, via FMN and iron-sulfur (Fe-S) centers, to quinones in the respiratory chain. The immediate electron acceptor for the enzyme in this species is believed to be a menaquinone. Couples the redox reaction to proton translocation (for every two electrons transferred, four hydrogen ions are translocated across the cytoplasmic membrane), and thus conserves the redox energy in a proton gradient.</text>
</comment>
<dbReference type="NCBIfam" id="TIGR01961">
    <property type="entry name" value="NuoC_fam"/>
    <property type="match status" value="1"/>
</dbReference>
<dbReference type="PANTHER" id="PTHR10884">
    <property type="entry name" value="NADH DEHYDROGENASE UBIQUINONE IRON-SULFUR PROTEIN 3"/>
    <property type="match status" value="1"/>
</dbReference>
<protein>
    <recommendedName>
        <fullName evidence="3">NADH-quinone oxidoreductase subunit C</fullName>
        <ecNumber evidence="3">7.1.1.-</ecNumber>
    </recommendedName>
    <alternativeName>
        <fullName evidence="3">NADH dehydrogenase I subunit C</fullName>
    </alternativeName>
    <alternativeName>
        <fullName evidence="3">NDH-1 subunit C</fullName>
    </alternativeName>
</protein>
<gene>
    <name evidence="3" type="primary">nuoC</name>
    <name evidence="8" type="ORF">CF651_10750</name>
</gene>
<organism evidence="8 9">
    <name type="scientific">Paenibacillus rigui</name>
    <dbReference type="NCBI Taxonomy" id="554312"/>
    <lineage>
        <taxon>Bacteria</taxon>
        <taxon>Bacillati</taxon>
        <taxon>Bacillota</taxon>
        <taxon>Bacilli</taxon>
        <taxon>Bacillales</taxon>
        <taxon>Paenibacillaceae</taxon>
        <taxon>Paenibacillus</taxon>
    </lineage>
</organism>
<evidence type="ECO:0000256" key="6">
    <source>
        <dbReference type="SAM" id="MobiDB-lite"/>
    </source>
</evidence>
<dbReference type="Pfam" id="PF00329">
    <property type="entry name" value="Complex1_30kDa"/>
    <property type="match status" value="1"/>
</dbReference>
<dbReference type="EMBL" id="NMQW01000015">
    <property type="protein sequence ID" value="OXM86401.1"/>
    <property type="molecule type" value="Genomic_DNA"/>
</dbReference>
<accession>A0A229UT11</accession>
<dbReference type="InterPro" id="IPR001268">
    <property type="entry name" value="NADH_UbQ_OxRdtase_30kDa_su"/>
</dbReference>
<comment type="subcellular location">
    <subcellularLocation>
        <location evidence="3">Cell membrane</location>
        <topology evidence="3">Peripheral membrane protein</topology>
        <orientation evidence="3">Cytoplasmic side</orientation>
    </subcellularLocation>
</comment>
<evidence type="ECO:0000256" key="5">
    <source>
        <dbReference type="RuleBase" id="RU003582"/>
    </source>
</evidence>
<dbReference type="Proteomes" id="UP000215509">
    <property type="component" value="Unassembled WGS sequence"/>
</dbReference>
<dbReference type="Gene3D" id="3.30.460.80">
    <property type="entry name" value="NADH:ubiquinone oxidoreductase, 30kDa subunit"/>
    <property type="match status" value="1"/>
</dbReference>
<evidence type="ECO:0000259" key="7">
    <source>
        <dbReference type="Pfam" id="PF00329"/>
    </source>
</evidence>
<dbReference type="InterPro" id="IPR020396">
    <property type="entry name" value="NADH_UbQ_OxRdtase_CS"/>
</dbReference>
<dbReference type="InterPro" id="IPR010218">
    <property type="entry name" value="NADH_DH_suC"/>
</dbReference>
<keyword evidence="3 4" id="KW-0520">NAD</keyword>
<dbReference type="SUPFAM" id="SSF143243">
    <property type="entry name" value="Nqo5-like"/>
    <property type="match status" value="1"/>
</dbReference>
<comment type="similarity">
    <text evidence="1 3 4">Belongs to the complex I 30 kDa subunit family.</text>
</comment>
<comment type="subunit">
    <text evidence="3">NDH-1 is composed of 14 different subunits. Subunits NuoB, C, D, E, F, and G constitute the peripheral sector of the complex.</text>
</comment>
<dbReference type="AlphaFoldDB" id="A0A229UT11"/>
<dbReference type="GO" id="GO:0005886">
    <property type="term" value="C:plasma membrane"/>
    <property type="evidence" value="ECO:0007669"/>
    <property type="project" value="UniProtKB-SubCell"/>
</dbReference>
<evidence type="ECO:0000256" key="1">
    <source>
        <dbReference type="ARBA" id="ARBA00007569"/>
    </source>
</evidence>
<feature type="region of interest" description="Disordered" evidence="6">
    <location>
        <begin position="1"/>
        <end position="150"/>
    </location>
</feature>
<feature type="compositionally biased region" description="Basic and acidic residues" evidence="6">
    <location>
        <begin position="110"/>
        <end position="122"/>
    </location>
</feature>
<evidence type="ECO:0000256" key="3">
    <source>
        <dbReference type="HAMAP-Rule" id="MF_01357"/>
    </source>
</evidence>
<comment type="caution">
    <text evidence="8">The sequence shown here is derived from an EMBL/GenBank/DDBJ whole genome shotgun (WGS) entry which is preliminary data.</text>
</comment>
<dbReference type="PROSITE" id="PS00542">
    <property type="entry name" value="COMPLEX1_30K"/>
    <property type="match status" value="1"/>
</dbReference>
<keyword evidence="3" id="KW-0472">Membrane</keyword>
<dbReference type="InterPro" id="IPR037232">
    <property type="entry name" value="NADH_quin_OxRdtase_su_C/D-like"/>
</dbReference>
<reference evidence="8 9" key="1">
    <citation type="submission" date="2017-07" db="EMBL/GenBank/DDBJ databases">
        <title>Genome sequencing and assembly of Paenibacillus rigui.</title>
        <authorList>
            <person name="Mayilraj S."/>
        </authorList>
    </citation>
    <scope>NUCLEOTIDE SEQUENCE [LARGE SCALE GENOMIC DNA]</scope>
    <source>
        <strain evidence="8 9">JCM 16352</strain>
    </source>
</reference>
<dbReference type="GO" id="GO:0008137">
    <property type="term" value="F:NADH dehydrogenase (ubiquinone) activity"/>
    <property type="evidence" value="ECO:0007669"/>
    <property type="project" value="InterPro"/>
</dbReference>
<feature type="compositionally biased region" description="Basic and acidic residues" evidence="6">
    <location>
        <begin position="64"/>
        <end position="80"/>
    </location>
</feature>
<dbReference type="EC" id="7.1.1.-" evidence="3"/>
<dbReference type="OrthoDB" id="9803286at2"/>
<dbReference type="GO" id="GO:0050136">
    <property type="term" value="F:NADH dehydrogenase (quinone) (non-electrogenic) activity"/>
    <property type="evidence" value="ECO:0007669"/>
    <property type="project" value="UniProtKB-UniRule"/>
</dbReference>
<dbReference type="GO" id="GO:0048038">
    <property type="term" value="F:quinone binding"/>
    <property type="evidence" value="ECO:0007669"/>
    <property type="project" value="UniProtKB-KW"/>
</dbReference>
<evidence type="ECO:0000313" key="8">
    <source>
        <dbReference type="EMBL" id="OXM86401.1"/>
    </source>
</evidence>
<feature type="compositionally biased region" description="Low complexity" evidence="6">
    <location>
        <begin position="35"/>
        <end position="44"/>
    </location>
</feature>
<proteinExistence type="inferred from homology"/>